<evidence type="ECO:0008006" key="4">
    <source>
        <dbReference type="Google" id="ProtNLM"/>
    </source>
</evidence>
<reference evidence="2 3" key="1">
    <citation type="submission" date="2017-03" db="EMBL/GenBank/DDBJ databases">
        <title>WGS assembly of Porphyra umbilicalis.</title>
        <authorList>
            <person name="Brawley S.H."/>
            <person name="Blouin N.A."/>
            <person name="Ficko-Blean E."/>
            <person name="Wheeler G.L."/>
            <person name="Lohr M."/>
            <person name="Goodson H.V."/>
            <person name="Jenkins J.W."/>
            <person name="Blaby-Haas C.E."/>
            <person name="Helliwell K.E."/>
            <person name="Chan C."/>
            <person name="Marriage T."/>
            <person name="Bhattacharya D."/>
            <person name="Klein A.S."/>
            <person name="Badis Y."/>
            <person name="Brodie J."/>
            <person name="Cao Y."/>
            <person name="Collen J."/>
            <person name="Dittami S.M."/>
            <person name="Gachon C.M."/>
            <person name="Green B.R."/>
            <person name="Karpowicz S."/>
            <person name="Kim J.W."/>
            <person name="Kudahl U."/>
            <person name="Lin S."/>
            <person name="Michel G."/>
            <person name="Mittag M."/>
            <person name="Olson B.J."/>
            <person name="Pangilinan J."/>
            <person name="Peng Y."/>
            <person name="Qiu H."/>
            <person name="Shu S."/>
            <person name="Singer J.T."/>
            <person name="Smith A.G."/>
            <person name="Sprecher B.N."/>
            <person name="Wagner V."/>
            <person name="Wang W."/>
            <person name="Wang Z.-Y."/>
            <person name="Yan J."/>
            <person name="Yarish C."/>
            <person name="Zoeuner-Riek S."/>
            <person name="Zhuang Y."/>
            <person name="Zou Y."/>
            <person name="Lindquist E.A."/>
            <person name="Grimwood J."/>
            <person name="Barry K."/>
            <person name="Rokhsar D.S."/>
            <person name="Schmutz J."/>
            <person name="Stiller J.W."/>
            <person name="Grossman A.R."/>
            <person name="Prochnik S.E."/>
        </authorList>
    </citation>
    <scope>NUCLEOTIDE SEQUENCE [LARGE SCALE GENOMIC DNA]</scope>
    <source>
        <strain evidence="2">4086291</strain>
    </source>
</reference>
<feature type="signal peptide" evidence="1">
    <location>
        <begin position="1"/>
        <end position="20"/>
    </location>
</feature>
<keyword evidence="3" id="KW-1185">Reference proteome</keyword>
<dbReference type="AlphaFoldDB" id="A0A1X6PIU4"/>
<dbReference type="EMBL" id="KV918771">
    <property type="protein sequence ID" value="OSX80618.1"/>
    <property type="molecule type" value="Genomic_DNA"/>
</dbReference>
<proteinExistence type="predicted"/>
<accession>A0A1X6PIU4</accession>
<keyword evidence="1" id="KW-0732">Signal</keyword>
<dbReference type="Proteomes" id="UP000218209">
    <property type="component" value="Unassembled WGS sequence"/>
</dbReference>
<name>A0A1X6PIU4_PORUM</name>
<feature type="chain" id="PRO_5010857961" description="Secreted protein" evidence="1">
    <location>
        <begin position="21"/>
        <end position="80"/>
    </location>
</feature>
<evidence type="ECO:0000313" key="2">
    <source>
        <dbReference type="EMBL" id="OSX80618.1"/>
    </source>
</evidence>
<sequence length="80" mass="8810">MCGALFCFVLLFFSLCYVSAQGVTSCSMLTPYGLHAGARWRNTACPGSYNGQRFALDRNWLYSPLSMWPGTCASGGLRDR</sequence>
<evidence type="ECO:0000256" key="1">
    <source>
        <dbReference type="SAM" id="SignalP"/>
    </source>
</evidence>
<protein>
    <recommendedName>
        <fullName evidence="4">Secreted protein</fullName>
    </recommendedName>
</protein>
<organism evidence="2 3">
    <name type="scientific">Porphyra umbilicalis</name>
    <name type="common">Purple laver</name>
    <name type="synonym">Red alga</name>
    <dbReference type="NCBI Taxonomy" id="2786"/>
    <lineage>
        <taxon>Eukaryota</taxon>
        <taxon>Rhodophyta</taxon>
        <taxon>Bangiophyceae</taxon>
        <taxon>Bangiales</taxon>
        <taxon>Bangiaceae</taxon>
        <taxon>Porphyra</taxon>
    </lineage>
</organism>
<evidence type="ECO:0000313" key="3">
    <source>
        <dbReference type="Proteomes" id="UP000218209"/>
    </source>
</evidence>
<gene>
    <name evidence="2" type="ORF">BU14_0048s0033</name>
</gene>